<evidence type="ECO:0000256" key="3">
    <source>
        <dbReference type="ARBA" id="ARBA00022692"/>
    </source>
</evidence>
<dbReference type="InterPro" id="IPR000620">
    <property type="entry name" value="EamA_dom"/>
</dbReference>
<keyword evidence="3 6" id="KW-0812">Transmembrane</keyword>
<feature type="domain" description="EamA" evidence="7">
    <location>
        <begin position="7"/>
        <end position="135"/>
    </location>
</feature>
<evidence type="ECO:0000256" key="2">
    <source>
        <dbReference type="ARBA" id="ARBA00007362"/>
    </source>
</evidence>
<dbReference type="Proteomes" id="UP000632498">
    <property type="component" value="Unassembled WGS sequence"/>
</dbReference>
<dbReference type="SUPFAM" id="SSF103481">
    <property type="entry name" value="Multidrug resistance efflux transporter EmrE"/>
    <property type="match status" value="2"/>
</dbReference>
<feature type="transmembrane region" description="Helical" evidence="6">
    <location>
        <begin position="270"/>
        <end position="287"/>
    </location>
</feature>
<organism evidence="8 9">
    <name type="scientific">Terasakiella brassicae</name>
    <dbReference type="NCBI Taxonomy" id="1634917"/>
    <lineage>
        <taxon>Bacteria</taxon>
        <taxon>Pseudomonadati</taxon>
        <taxon>Pseudomonadota</taxon>
        <taxon>Alphaproteobacteria</taxon>
        <taxon>Rhodospirillales</taxon>
        <taxon>Terasakiellaceae</taxon>
        <taxon>Terasakiella</taxon>
    </lineage>
</organism>
<feature type="transmembrane region" description="Helical" evidence="6">
    <location>
        <begin position="63"/>
        <end position="84"/>
    </location>
</feature>
<evidence type="ECO:0000313" key="9">
    <source>
        <dbReference type="Proteomes" id="UP000632498"/>
    </source>
</evidence>
<dbReference type="InterPro" id="IPR050638">
    <property type="entry name" value="AA-Vitamin_Transporters"/>
</dbReference>
<dbReference type="PANTHER" id="PTHR32322:SF2">
    <property type="entry name" value="EAMA DOMAIN-CONTAINING PROTEIN"/>
    <property type="match status" value="1"/>
</dbReference>
<sequence length="289" mass="31395">MTRFIPLLFVFLWSTGFIGAKFGLPYAEPYTFLFVRMTLTCAILLVVLLVLKKEWPKSRRLSGHVAISGILIHVGYLGGVFTAIKMGLPSGLTALIAGFQPLLTAFIAKPVLGENVRPVQWAGLVLGIIGTVLVLSEKIDLNNTALFEGFPLNAVFIAFGAVVCITISSVYQKKYCTTMPLMSGTFIQYFAACLIYGLLASGLETMEIQWTGEFIFALFWLIFVPSFGAISLLMWMIKQGEASKVASMFYLVPAVTALEAFFLFGETLGLSALIGMAVVSVGVALAVRN</sequence>
<dbReference type="InterPro" id="IPR037185">
    <property type="entry name" value="EmrE-like"/>
</dbReference>
<dbReference type="AlphaFoldDB" id="A0A917FD17"/>
<feature type="transmembrane region" description="Helical" evidence="6">
    <location>
        <begin position="119"/>
        <end position="135"/>
    </location>
</feature>
<reference evidence="8" key="2">
    <citation type="submission" date="2020-09" db="EMBL/GenBank/DDBJ databases">
        <authorList>
            <person name="Sun Q."/>
            <person name="Zhou Y."/>
        </authorList>
    </citation>
    <scope>NUCLEOTIDE SEQUENCE</scope>
    <source>
        <strain evidence="8">CGMCC 1.15254</strain>
    </source>
</reference>
<dbReference type="EMBL" id="BMHV01000018">
    <property type="protein sequence ID" value="GGF69482.1"/>
    <property type="molecule type" value="Genomic_DNA"/>
</dbReference>
<evidence type="ECO:0000259" key="7">
    <source>
        <dbReference type="Pfam" id="PF00892"/>
    </source>
</evidence>
<dbReference type="PANTHER" id="PTHR32322">
    <property type="entry name" value="INNER MEMBRANE TRANSPORTER"/>
    <property type="match status" value="1"/>
</dbReference>
<evidence type="ECO:0000256" key="1">
    <source>
        <dbReference type="ARBA" id="ARBA00004141"/>
    </source>
</evidence>
<feature type="transmembrane region" description="Helical" evidence="6">
    <location>
        <begin position="150"/>
        <end position="171"/>
    </location>
</feature>
<feature type="transmembrane region" description="Helical" evidence="6">
    <location>
        <begin position="214"/>
        <end position="235"/>
    </location>
</feature>
<dbReference type="RefSeq" id="WP_229734345.1">
    <property type="nucleotide sequence ID" value="NZ_BMHV01000018.1"/>
</dbReference>
<evidence type="ECO:0000256" key="6">
    <source>
        <dbReference type="SAM" id="Phobius"/>
    </source>
</evidence>
<dbReference type="Gene3D" id="1.10.3730.20">
    <property type="match status" value="1"/>
</dbReference>
<comment type="subcellular location">
    <subcellularLocation>
        <location evidence="1">Membrane</location>
        <topology evidence="1">Multi-pass membrane protein</topology>
    </subcellularLocation>
</comment>
<dbReference type="GO" id="GO:0005524">
    <property type="term" value="F:ATP binding"/>
    <property type="evidence" value="ECO:0007669"/>
    <property type="project" value="UniProtKB-KW"/>
</dbReference>
<keyword evidence="8" id="KW-0547">Nucleotide-binding</keyword>
<reference evidence="8" key="1">
    <citation type="journal article" date="2014" name="Int. J. Syst. Evol. Microbiol.">
        <title>Complete genome sequence of Corynebacterium casei LMG S-19264T (=DSM 44701T), isolated from a smear-ripened cheese.</title>
        <authorList>
            <consortium name="US DOE Joint Genome Institute (JGI-PGF)"/>
            <person name="Walter F."/>
            <person name="Albersmeier A."/>
            <person name="Kalinowski J."/>
            <person name="Ruckert C."/>
        </authorList>
    </citation>
    <scope>NUCLEOTIDE SEQUENCE</scope>
    <source>
        <strain evidence="8">CGMCC 1.15254</strain>
    </source>
</reference>
<evidence type="ECO:0000256" key="5">
    <source>
        <dbReference type="ARBA" id="ARBA00023136"/>
    </source>
</evidence>
<keyword evidence="5 6" id="KW-0472">Membrane</keyword>
<evidence type="ECO:0000313" key="8">
    <source>
        <dbReference type="EMBL" id="GGF69482.1"/>
    </source>
</evidence>
<protein>
    <submittedName>
        <fullName evidence="8">Peptide ABC transporter ATP-binding protein</fullName>
    </submittedName>
</protein>
<comment type="caution">
    <text evidence="8">The sequence shown here is derived from an EMBL/GenBank/DDBJ whole genome shotgun (WGS) entry which is preliminary data.</text>
</comment>
<name>A0A917FD17_9PROT</name>
<keyword evidence="8" id="KW-0067">ATP-binding</keyword>
<dbReference type="GO" id="GO:0016020">
    <property type="term" value="C:membrane"/>
    <property type="evidence" value="ECO:0007669"/>
    <property type="project" value="UniProtKB-SubCell"/>
</dbReference>
<feature type="transmembrane region" description="Helical" evidence="6">
    <location>
        <begin position="30"/>
        <end position="51"/>
    </location>
</feature>
<accession>A0A917FD17</accession>
<gene>
    <name evidence="8" type="ORF">GCM10011332_24500</name>
</gene>
<proteinExistence type="inferred from homology"/>
<keyword evidence="4 6" id="KW-1133">Transmembrane helix</keyword>
<evidence type="ECO:0000256" key="4">
    <source>
        <dbReference type="ARBA" id="ARBA00022989"/>
    </source>
</evidence>
<keyword evidence="9" id="KW-1185">Reference proteome</keyword>
<feature type="transmembrane region" description="Helical" evidence="6">
    <location>
        <begin position="183"/>
        <end position="202"/>
    </location>
</feature>
<dbReference type="Pfam" id="PF00892">
    <property type="entry name" value="EamA"/>
    <property type="match status" value="2"/>
</dbReference>
<comment type="similarity">
    <text evidence="2">Belongs to the EamA transporter family.</text>
</comment>
<feature type="domain" description="EamA" evidence="7">
    <location>
        <begin position="154"/>
        <end position="287"/>
    </location>
</feature>